<proteinExistence type="predicted"/>
<name>A0ABR0APK8_9CRUS</name>
<comment type="caution">
    <text evidence="1">The sequence shown here is derived from an EMBL/GenBank/DDBJ whole genome shotgun (WGS) entry which is preliminary data.</text>
</comment>
<dbReference type="EMBL" id="JAOYFB010000038">
    <property type="protein sequence ID" value="KAK4026995.1"/>
    <property type="molecule type" value="Genomic_DNA"/>
</dbReference>
<protein>
    <submittedName>
        <fullName evidence="1">Uncharacterized protein</fullName>
    </submittedName>
</protein>
<evidence type="ECO:0000313" key="2">
    <source>
        <dbReference type="Proteomes" id="UP001234178"/>
    </source>
</evidence>
<keyword evidence="2" id="KW-1185">Reference proteome</keyword>
<dbReference type="Proteomes" id="UP001234178">
    <property type="component" value="Unassembled WGS sequence"/>
</dbReference>
<sequence>MGELRNWFRFELKTSASSQFTSCAFNILVNLKLMSQKSLDVRDASKNAANNIVRIDSEQEVILIACYLRSSLTNSEHTVAFSSVPATNNCYDHLLCSRDERLLTEVSVECAPM</sequence>
<evidence type="ECO:0000313" key="1">
    <source>
        <dbReference type="EMBL" id="KAK4026995.1"/>
    </source>
</evidence>
<gene>
    <name evidence="1" type="ORF">OUZ56_016015</name>
</gene>
<reference evidence="1 2" key="1">
    <citation type="journal article" date="2023" name="Nucleic Acids Res.">
        <title>The hologenome of Daphnia magna reveals possible DNA methylation and microbiome-mediated evolution of the host genome.</title>
        <authorList>
            <person name="Chaturvedi A."/>
            <person name="Li X."/>
            <person name="Dhandapani V."/>
            <person name="Marshall H."/>
            <person name="Kissane S."/>
            <person name="Cuenca-Cambronero M."/>
            <person name="Asole G."/>
            <person name="Calvet F."/>
            <person name="Ruiz-Romero M."/>
            <person name="Marangio P."/>
            <person name="Guigo R."/>
            <person name="Rago D."/>
            <person name="Mirbahai L."/>
            <person name="Eastwood N."/>
            <person name="Colbourne J.K."/>
            <person name="Zhou J."/>
            <person name="Mallon E."/>
            <person name="Orsini L."/>
        </authorList>
    </citation>
    <scope>NUCLEOTIDE SEQUENCE [LARGE SCALE GENOMIC DNA]</scope>
    <source>
        <strain evidence="1">LRV0_1</strain>
    </source>
</reference>
<accession>A0ABR0APK8</accession>
<organism evidence="1 2">
    <name type="scientific">Daphnia magna</name>
    <dbReference type="NCBI Taxonomy" id="35525"/>
    <lineage>
        <taxon>Eukaryota</taxon>
        <taxon>Metazoa</taxon>
        <taxon>Ecdysozoa</taxon>
        <taxon>Arthropoda</taxon>
        <taxon>Crustacea</taxon>
        <taxon>Branchiopoda</taxon>
        <taxon>Diplostraca</taxon>
        <taxon>Cladocera</taxon>
        <taxon>Anomopoda</taxon>
        <taxon>Daphniidae</taxon>
        <taxon>Daphnia</taxon>
    </lineage>
</organism>